<reference evidence="10" key="1">
    <citation type="submission" date="2021-01" db="EMBL/GenBank/DDBJ databases">
        <authorList>
            <person name="Corre E."/>
            <person name="Pelletier E."/>
            <person name="Niang G."/>
            <person name="Scheremetjew M."/>
            <person name="Finn R."/>
            <person name="Kale V."/>
            <person name="Holt S."/>
            <person name="Cochrane G."/>
            <person name="Meng A."/>
            <person name="Brown T."/>
            <person name="Cohen L."/>
        </authorList>
    </citation>
    <scope>NUCLEOTIDE SEQUENCE</scope>
    <source>
        <strain evidence="10">SAG 36.94</strain>
    </source>
</reference>
<dbReference type="InterPro" id="IPR000679">
    <property type="entry name" value="Znf_GATA"/>
</dbReference>
<dbReference type="PANTHER" id="PTHR47172">
    <property type="entry name" value="OS01G0976800 PROTEIN"/>
    <property type="match status" value="1"/>
</dbReference>
<evidence type="ECO:0000256" key="2">
    <source>
        <dbReference type="ARBA" id="ARBA00022771"/>
    </source>
</evidence>
<keyword evidence="4" id="KW-0805">Transcription regulation</keyword>
<feature type="compositionally biased region" description="Basic and acidic residues" evidence="7">
    <location>
        <begin position="1"/>
        <end position="11"/>
    </location>
</feature>
<evidence type="ECO:0000313" key="10">
    <source>
        <dbReference type="EMBL" id="CAD9226251.1"/>
    </source>
</evidence>
<feature type="region of interest" description="Disordered" evidence="7">
    <location>
        <begin position="67"/>
        <end position="115"/>
    </location>
</feature>
<dbReference type="SUPFAM" id="SSF57716">
    <property type="entry name" value="Glucocorticoid receptor-like (DNA-binding domain)"/>
    <property type="match status" value="1"/>
</dbReference>
<evidence type="ECO:0000259" key="8">
    <source>
        <dbReference type="PROSITE" id="PS50114"/>
    </source>
</evidence>
<keyword evidence="5" id="KW-0804">Transcription</keyword>
<dbReference type="EMBL" id="HBGH01002501">
    <property type="protein sequence ID" value="CAD9226251.1"/>
    <property type="molecule type" value="Transcribed_RNA"/>
</dbReference>
<proteinExistence type="predicted"/>
<evidence type="ECO:0000256" key="4">
    <source>
        <dbReference type="ARBA" id="ARBA00023015"/>
    </source>
</evidence>
<keyword evidence="2 6" id="KW-0863">Zinc-finger</keyword>
<evidence type="ECO:0000256" key="1">
    <source>
        <dbReference type="ARBA" id="ARBA00022723"/>
    </source>
</evidence>
<dbReference type="CDD" id="cd00202">
    <property type="entry name" value="ZnF_GATA"/>
    <property type="match status" value="1"/>
</dbReference>
<dbReference type="GO" id="GO:0006355">
    <property type="term" value="P:regulation of DNA-templated transcription"/>
    <property type="evidence" value="ECO:0007669"/>
    <property type="project" value="InterPro"/>
</dbReference>
<dbReference type="SMART" id="SM00401">
    <property type="entry name" value="ZnF_GATA"/>
    <property type="match status" value="1"/>
</dbReference>
<sequence length="504" mass="55290">MAKGSNPERLRCSNCNKTETPLWRSGPEGPKTLCNACGVRWKKGKLVLGSTRSIDAERRAQSMSAFSSASAVSPVPFPSNSPVPTSPISQKKTHTAKLKGAIKKESNADQNCSTLSKVGRKPTLVKSSSFLSSLTQSDFQLPSQSKSGDLTRKRSVDVKRSWRHHLFPLSTPSSPEAEQSGSYSSSEVFTLDVRLGEEEGSDPYFAAEVDEALSRCRILEVEREIEEGFGSHDFLPSHENLSNQDAAVRPPVCEKASSSAPRGRHLTIPTSRALSPLNCTASRMPNERPENEAWGADMGTRPCGADFERKCVSEDRKKVDVSKTKVISASSSIGEPAVEWNTPDSSTLSKPLLMGGDEVSRVSEIRKILLMSSGVLPQRYLRCVQWLANLCSKLPNTDAKDYVKAFAYNQTGFVVGREAVEDHLVALRGFYCDRLTYCLALGAFREVFLSFELVECRSEELVNILVSDVCRTLPALTKGENRCVSEGDAPNLDLRKTQYVPARA</sequence>
<evidence type="ECO:0000256" key="7">
    <source>
        <dbReference type="SAM" id="MobiDB-lite"/>
    </source>
</evidence>
<gene>
    <name evidence="9" type="ORF">CCAE0312_LOCUS1367</name>
    <name evidence="10" type="ORF">CCAE0312_LOCUS1368</name>
</gene>
<evidence type="ECO:0000313" key="9">
    <source>
        <dbReference type="EMBL" id="CAD9226245.1"/>
    </source>
</evidence>
<name>A0A6T6AV47_9RHOD</name>
<feature type="compositionally biased region" description="Basic residues" evidence="7">
    <location>
        <begin position="91"/>
        <end position="101"/>
    </location>
</feature>
<dbReference type="AlphaFoldDB" id="A0A6T6AV47"/>
<dbReference type="Pfam" id="PF00320">
    <property type="entry name" value="GATA"/>
    <property type="match status" value="1"/>
</dbReference>
<keyword evidence="3" id="KW-0862">Zinc</keyword>
<feature type="compositionally biased region" description="Pro residues" evidence="7">
    <location>
        <begin position="75"/>
        <end position="85"/>
    </location>
</feature>
<keyword evidence="1" id="KW-0479">Metal-binding</keyword>
<protein>
    <recommendedName>
        <fullName evidence="8">GATA-type domain-containing protein</fullName>
    </recommendedName>
</protein>
<dbReference type="Gene3D" id="3.30.50.10">
    <property type="entry name" value="Erythroid Transcription Factor GATA-1, subunit A"/>
    <property type="match status" value="1"/>
</dbReference>
<dbReference type="GO" id="GO:0008270">
    <property type="term" value="F:zinc ion binding"/>
    <property type="evidence" value="ECO:0007669"/>
    <property type="project" value="UniProtKB-KW"/>
</dbReference>
<dbReference type="PANTHER" id="PTHR47172:SF1">
    <property type="entry name" value="GATA TRANSCRIPTION FACTOR 15"/>
    <property type="match status" value="1"/>
</dbReference>
<feature type="region of interest" description="Disordered" evidence="7">
    <location>
        <begin position="1"/>
        <end position="27"/>
    </location>
</feature>
<dbReference type="EMBL" id="HBGH01002500">
    <property type="protein sequence ID" value="CAD9226245.1"/>
    <property type="molecule type" value="Transcribed_RNA"/>
</dbReference>
<feature type="region of interest" description="Disordered" evidence="7">
    <location>
        <begin position="276"/>
        <end position="297"/>
    </location>
</feature>
<dbReference type="PROSITE" id="PS50114">
    <property type="entry name" value="GATA_ZN_FINGER_2"/>
    <property type="match status" value="1"/>
</dbReference>
<evidence type="ECO:0000256" key="3">
    <source>
        <dbReference type="ARBA" id="ARBA00022833"/>
    </source>
</evidence>
<organism evidence="10">
    <name type="scientific">Compsopogon caeruleus</name>
    <dbReference type="NCBI Taxonomy" id="31354"/>
    <lineage>
        <taxon>Eukaryota</taxon>
        <taxon>Rhodophyta</taxon>
        <taxon>Compsopogonophyceae</taxon>
        <taxon>Compsopogonales</taxon>
        <taxon>Compsopogonaceae</taxon>
        <taxon>Compsopogon</taxon>
    </lineage>
</organism>
<dbReference type="PROSITE" id="PS00344">
    <property type="entry name" value="GATA_ZN_FINGER_1"/>
    <property type="match status" value="1"/>
</dbReference>
<feature type="domain" description="GATA-type" evidence="8">
    <location>
        <begin position="6"/>
        <end position="42"/>
    </location>
</feature>
<evidence type="ECO:0000256" key="5">
    <source>
        <dbReference type="ARBA" id="ARBA00023163"/>
    </source>
</evidence>
<evidence type="ECO:0000256" key="6">
    <source>
        <dbReference type="PROSITE-ProRule" id="PRU00094"/>
    </source>
</evidence>
<dbReference type="InterPro" id="IPR013088">
    <property type="entry name" value="Znf_NHR/GATA"/>
</dbReference>
<dbReference type="GO" id="GO:0043565">
    <property type="term" value="F:sequence-specific DNA binding"/>
    <property type="evidence" value="ECO:0007669"/>
    <property type="project" value="InterPro"/>
</dbReference>
<accession>A0A6T6AV47</accession>